<dbReference type="Proteomes" id="UP000317371">
    <property type="component" value="Unassembled WGS sequence"/>
</dbReference>
<dbReference type="AlphaFoldDB" id="A0A540VLT2"/>
<dbReference type="EMBL" id="VIGC01000002">
    <property type="protein sequence ID" value="TQE97724.1"/>
    <property type="molecule type" value="Genomic_DNA"/>
</dbReference>
<reference evidence="2 3" key="1">
    <citation type="submission" date="2019-06" db="EMBL/GenBank/DDBJ databases">
        <title>Genome sequence of Litorilinea aerophila BAA-2444.</title>
        <authorList>
            <person name="Maclea K.S."/>
            <person name="Maurais E.G."/>
            <person name="Iannazzi L.C."/>
        </authorList>
    </citation>
    <scope>NUCLEOTIDE SEQUENCE [LARGE SCALE GENOMIC DNA]</scope>
    <source>
        <strain evidence="2 3">ATCC BAA-2444</strain>
    </source>
</reference>
<dbReference type="InterPro" id="IPR023883">
    <property type="entry name" value="CHP03980_redox-disulphide"/>
</dbReference>
<dbReference type="NCBIfam" id="TIGR03980">
    <property type="entry name" value="prismane_assoc"/>
    <property type="match status" value="1"/>
</dbReference>
<evidence type="ECO:0000259" key="1">
    <source>
        <dbReference type="Pfam" id="PF08984"/>
    </source>
</evidence>
<name>A0A540VLT2_9CHLR</name>
<protein>
    <submittedName>
        <fullName evidence="2">DUF1858 domain-containing protein</fullName>
    </submittedName>
</protein>
<dbReference type="SUPFAM" id="SSF140683">
    <property type="entry name" value="SP0561-like"/>
    <property type="match status" value="1"/>
</dbReference>
<dbReference type="InterPro" id="IPR038062">
    <property type="entry name" value="ScdA-like_N_sf"/>
</dbReference>
<dbReference type="PANTHER" id="PTHR39341">
    <property type="entry name" value="BSL7085 PROTEIN"/>
    <property type="match status" value="1"/>
</dbReference>
<keyword evidence="3" id="KW-1185">Reference proteome</keyword>
<dbReference type="InterPro" id="IPR015077">
    <property type="entry name" value="DUF1858"/>
</dbReference>
<dbReference type="OrthoDB" id="5397989at2"/>
<dbReference type="Pfam" id="PF08984">
    <property type="entry name" value="DUF1858"/>
    <property type="match status" value="1"/>
</dbReference>
<sequence>MDLSAMADMTVDEVLQRWPQTIPIFLGRSMACVGCPLAAFETLADVAQAYNLELTPFLAQLQAASSQAGGAAHASQGGPDAPG</sequence>
<dbReference type="PANTHER" id="PTHR39341:SF1">
    <property type="entry name" value="DUF1858 DOMAIN-CONTAINING PROTEIN"/>
    <property type="match status" value="1"/>
</dbReference>
<gene>
    <name evidence="2" type="ORF">FKZ61_02305</name>
</gene>
<comment type="caution">
    <text evidence="2">The sequence shown here is derived from an EMBL/GenBank/DDBJ whole genome shotgun (WGS) entry which is preliminary data.</text>
</comment>
<evidence type="ECO:0000313" key="3">
    <source>
        <dbReference type="Proteomes" id="UP000317371"/>
    </source>
</evidence>
<evidence type="ECO:0000313" key="2">
    <source>
        <dbReference type="EMBL" id="TQE97724.1"/>
    </source>
</evidence>
<organism evidence="2 3">
    <name type="scientific">Litorilinea aerophila</name>
    <dbReference type="NCBI Taxonomy" id="1204385"/>
    <lineage>
        <taxon>Bacteria</taxon>
        <taxon>Bacillati</taxon>
        <taxon>Chloroflexota</taxon>
        <taxon>Caldilineae</taxon>
        <taxon>Caldilineales</taxon>
        <taxon>Caldilineaceae</taxon>
        <taxon>Litorilinea</taxon>
    </lineage>
</organism>
<dbReference type="RefSeq" id="WP_141608451.1">
    <property type="nucleotide sequence ID" value="NZ_VIGC02000002.1"/>
</dbReference>
<proteinExistence type="predicted"/>
<dbReference type="Gene3D" id="1.10.3910.10">
    <property type="entry name" value="SP0561-like"/>
    <property type="match status" value="1"/>
</dbReference>
<dbReference type="InParanoid" id="A0A540VLT2"/>
<feature type="domain" description="DUF1858" evidence="1">
    <location>
        <begin position="8"/>
        <end position="54"/>
    </location>
</feature>
<accession>A0A540VLT2</accession>